<dbReference type="Gramene" id="ORUFI01G46300.1">
    <property type="protein sequence ID" value="ORUFI01G46300.1"/>
    <property type="gene ID" value="ORUFI01G46300"/>
</dbReference>
<dbReference type="AlphaFoldDB" id="A0A0E0N778"/>
<dbReference type="InterPro" id="IPR012871">
    <property type="entry name" value="DUF1668_ORYSA"/>
</dbReference>
<reference evidence="1" key="2">
    <citation type="submission" date="2015-06" db="UniProtKB">
        <authorList>
            <consortium name="EnsemblPlants"/>
        </authorList>
    </citation>
    <scope>IDENTIFICATION</scope>
</reference>
<evidence type="ECO:0000313" key="2">
    <source>
        <dbReference type="Proteomes" id="UP000008022"/>
    </source>
</evidence>
<proteinExistence type="predicted"/>
<dbReference type="HOGENOM" id="CLU_2692079_0_0_1"/>
<dbReference type="EnsemblPlants" id="ORUFI01G46300.1">
    <property type="protein sequence ID" value="ORUFI01G46300.1"/>
    <property type="gene ID" value="ORUFI01G46300"/>
</dbReference>
<sequence>MTFYSSGTSAMAMWMEYMRRNDGKIVGINHTGHAILYDPATRTVHTLPAIKTPKLWAISAAVGDNLYHRDDTSP</sequence>
<accession>A0A0E0N778</accession>
<keyword evidence="2" id="KW-1185">Reference proteome</keyword>
<evidence type="ECO:0000313" key="1">
    <source>
        <dbReference type="EnsemblPlants" id="ORUFI01G46300.1"/>
    </source>
</evidence>
<dbReference type="OMA" id="INHTGHA"/>
<reference evidence="2" key="1">
    <citation type="submission" date="2013-06" db="EMBL/GenBank/DDBJ databases">
        <authorList>
            <person name="Zhao Q."/>
        </authorList>
    </citation>
    <scope>NUCLEOTIDE SEQUENCE</scope>
    <source>
        <strain evidence="2">cv. W1943</strain>
    </source>
</reference>
<dbReference type="Pfam" id="PF07893">
    <property type="entry name" value="DUF1668"/>
    <property type="match status" value="1"/>
</dbReference>
<protein>
    <submittedName>
        <fullName evidence="1">Uncharacterized protein</fullName>
    </submittedName>
</protein>
<dbReference type="Proteomes" id="UP000008022">
    <property type="component" value="Unassembled WGS sequence"/>
</dbReference>
<organism evidence="1 2">
    <name type="scientific">Oryza rufipogon</name>
    <name type="common">Brownbeard rice</name>
    <name type="synonym">Asian wild rice</name>
    <dbReference type="NCBI Taxonomy" id="4529"/>
    <lineage>
        <taxon>Eukaryota</taxon>
        <taxon>Viridiplantae</taxon>
        <taxon>Streptophyta</taxon>
        <taxon>Embryophyta</taxon>
        <taxon>Tracheophyta</taxon>
        <taxon>Spermatophyta</taxon>
        <taxon>Magnoliopsida</taxon>
        <taxon>Liliopsida</taxon>
        <taxon>Poales</taxon>
        <taxon>Poaceae</taxon>
        <taxon>BOP clade</taxon>
        <taxon>Oryzoideae</taxon>
        <taxon>Oryzeae</taxon>
        <taxon>Oryzinae</taxon>
        <taxon>Oryza</taxon>
    </lineage>
</organism>
<name>A0A0E0N778_ORYRU</name>